<organism evidence="2 3">
    <name type="scientific">Kribbella turkmenica</name>
    <dbReference type="NCBI Taxonomy" id="2530375"/>
    <lineage>
        <taxon>Bacteria</taxon>
        <taxon>Bacillati</taxon>
        <taxon>Actinomycetota</taxon>
        <taxon>Actinomycetes</taxon>
        <taxon>Propionibacteriales</taxon>
        <taxon>Kribbellaceae</taxon>
        <taxon>Kribbella</taxon>
    </lineage>
</organism>
<evidence type="ECO:0000313" key="2">
    <source>
        <dbReference type="EMBL" id="TDD15423.1"/>
    </source>
</evidence>
<dbReference type="EMBL" id="SMKR01000201">
    <property type="protein sequence ID" value="TDD15423.1"/>
    <property type="molecule type" value="Genomic_DNA"/>
</dbReference>
<feature type="region of interest" description="Disordered" evidence="1">
    <location>
        <begin position="45"/>
        <end position="78"/>
    </location>
</feature>
<name>A0A4R4WGK1_9ACTN</name>
<comment type="caution">
    <text evidence="2">The sequence shown here is derived from an EMBL/GenBank/DDBJ whole genome shotgun (WGS) entry which is preliminary data.</text>
</comment>
<protein>
    <submittedName>
        <fullName evidence="2">Uncharacterized protein</fullName>
    </submittedName>
</protein>
<evidence type="ECO:0000313" key="3">
    <source>
        <dbReference type="Proteomes" id="UP000295172"/>
    </source>
</evidence>
<dbReference type="Proteomes" id="UP000295172">
    <property type="component" value="Unassembled WGS sequence"/>
</dbReference>
<evidence type="ECO:0000256" key="1">
    <source>
        <dbReference type="SAM" id="MobiDB-lite"/>
    </source>
</evidence>
<feature type="compositionally biased region" description="Basic and acidic residues" evidence="1">
    <location>
        <begin position="66"/>
        <end position="78"/>
    </location>
</feature>
<keyword evidence="3" id="KW-1185">Reference proteome</keyword>
<proteinExistence type="predicted"/>
<dbReference type="AlphaFoldDB" id="A0A4R4WGK1"/>
<reference evidence="2 3" key="1">
    <citation type="submission" date="2019-02" db="EMBL/GenBank/DDBJ databases">
        <title>Draft genome sequences of novel Actinobacteria.</title>
        <authorList>
            <person name="Sahin N."/>
            <person name="Ay H."/>
            <person name="Saygin H."/>
        </authorList>
    </citation>
    <scope>NUCLEOTIDE SEQUENCE [LARGE SCALE GENOMIC DNA]</scope>
    <source>
        <strain evidence="2 3">16K104</strain>
    </source>
</reference>
<gene>
    <name evidence="2" type="ORF">E1218_31485</name>
</gene>
<sequence length="98" mass="11116">MTSDKQLSVTEELIDNADEGRFGLYREGKITAICPFVVDYLSRTTTYAEPDRRPTPRLPRSGRSRGSTEEGRRLTLPSDRGDRLLWAIVTSQSASRRQ</sequence>
<dbReference type="OrthoDB" id="5405911at2"/>
<accession>A0A4R4WGK1</accession>
<dbReference type="RefSeq" id="WP_132326691.1">
    <property type="nucleotide sequence ID" value="NZ_SMKR01000201.1"/>
</dbReference>